<dbReference type="EMBL" id="JACHMM010000001">
    <property type="protein sequence ID" value="MBB5789499.1"/>
    <property type="molecule type" value="Genomic_DNA"/>
</dbReference>
<evidence type="ECO:0000313" key="5">
    <source>
        <dbReference type="EMBL" id="MBB5789499.1"/>
    </source>
</evidence>
<evidence type="ECO:0000256" key="2">
    <source>
        <dbReference type="ARBA" id="ARBA00022741"/>
    </source>
</evidence>
<dbReference type="PROSITE" id="PS50893">
    <property type="entry name" value="ABC_TRANSPORTER_2"/>
    <property type="match status" value="1"/>
</dbReference>
<dbReference type="Gene3D" id="3.40.50.300">
    <property type="entry name" value="P-loop containing nucleotide triphosphate hydrolases"/>
    <property type="match status" value="1"/>
</dbReference>
<protein>
    <submittedName>
        <fullName evidence="5">ABC-type nitrate/sulfonate/bicarbonate transport system ATPase subunit</fullName>
    </submittedName>
</protein>
<dbReference type="GO" id="GO:0005524">
    <property type="term" value="F:ATP binding"/>
    <property type="evidence" value="ECO:0007669"/>
    <property type="project" value="UniProtKB-KW"/>
</dbReference>
<sequence>MISITNLTKIYPARGDAEPVLAIDDLSLSVAENEFLTVLGPSGCGKTTLLKILAGLVPWNTGEITIDGVPVDGPGDDRAMVFQSFALLPWASVLDNVAFGLMLRKVPRAERYEQARAMIRTVGLARFEKSLPRELSGGMQQRVGLARAMVMRPKVLLMDEPFSALDEQTRRYMQEELLGMWEAHKTTVIFITHSMEEAVFLGDRVVLLEPSPGRLHKIYDVPLARPRHDVEEDPEFGRITSELWRQIRAMSTVDVGAPAPVTS</sequence>
<dbReference type="AlphaFoldDB" id="A0A7W9GSZ9"/>
<feature type="domain" description="ABC transporter" evidence="4">
    <location>
        <begin position="2"/>
        <end position="235"/>
    </location>
</feature>
<dbReference type="InterPro" id="IPR017871">
    <property type="entry name" value="ABC_transporter-like_CS"/>
</dbReference>
<evidence type="ECO:0000256" key="1">
    <source>
        <dbReference type="ARBA" id="ARBA00022448"/>
    </source>
</evidence>
<organism evidence="5 6">
    <name type="scientific">Jiangella mangrovi</name>
    <dbReference type="NCBI Taxonomy" id="1524084"/>
    <lineage>
        <taxon>Bacteria</taxon>
        <taxon>Bacillati</taxon>
        <taxon>Actinomycetota</taxon>
        <taxon>Actinomycetes</taxon>
        <taxon>Jiangellales</taxon>
        <taxon>Jiangellaceae</taxon>
        <taxon>Jiangella</taxon>
    </lineage>
</organism>
<dbReference type="Proteomes" id="UP000542813">
    <property type="component" value="Unassembled WGS sequence"/>
</dbReference>
<gene>
    <name evidence="5" type="ORF">HD601_004074</name>
</gene>
<evidence type="ECO:0000256" key="3">
    <source>
        <dbReference type="ARBA" id="ARBA00022840"/>
    </source>
</evidence>
<keyword evidence="3" id="KW-0067">ATP-binding</keyword>
<dbReference type="PANTHER" id="PTHR42788">
    <property type="entry name" value="TAURINE IMPORT ATP-BINDING PROTEIN-RELATED"/>
    <property type="match status" value="1"/>
</dbReference>
<dbReference type="InterPro" id="IPR003593">
    <property type="entry name" value="AAA+_ATPase"/>
</dbReference>
<dbReference type="PROSITE" id="PS00211">
    <property type="entry name" value="ABC_TRANSPORTER_1"/>
    <property type="match status" value="1"/>
</dbReference>
<dbReference type="InterPro" id="IPR003439">
    <property type="entry name" value="ABC_transporter-like_ATP-bd"/>
</dbReference>
<name>A0A7W9GSZ9_9ACTN</name>
<dbReference type="SMART" id="SM00382">
    <property type="entry name" value="AAA"/>
    <property type="match status" value="1"/>
</dbReference>
<dbReference type="InterPro" id="IPR027417">
    <property type="entry name" value="P-loop_NTPase"/>
</dbReference>
<proteinExistence type="predicted"/>
<reference evidence="5 6" key="1">
    <citation type="submission" date="2020-08" db="EMBL/GenBank/DDBJ databases">
        <title>Sequencing the genomes of 1000 actinobacteria strains.</title>
        <authorList>
            <person name="Klenk H.-P."/>
        </authorList>
    </citation>
    <scope>NUCLEOTIDE SEQUENCE [LARGE SCALE GENOMIC DNA]</scope>
    <source>
        <strain evidence="5 6">DSM 102122</strain>
    </source>
</reference>
<dbReference type="RefSeq" id="WP_184824919.1">
    <property type="nucleotide sequence ID" value="NZ_JACHMM010000001.1"/>
</dbReference>
<keyword evidence="2" id="KW-0547">Nucleotide-binding</keyword>
<evidence type="ECO:0000313" key="6">
    <source>
        <dbReference type="Proteomes" id="UP000542813"/>
    </source>
</evidence>
<evidence type="ECO:0000259" key="4">
    <source>
        <dbReference type="PROSITE" id="PS50893"/>
    </source>
</evidence>
<keyword evidence="1" id="KW-0813">Transport</keyword>
<dbReference type="Pfam" id="PF00005">
    <property type="entry name" value="ABC_tran"/>
    <property type="match status" value="1"/>
</dbReference>
<dbReference type="PANTHER" id="PTHR42788:SF13">
    <property type="entry name" value="ALIPHATIC SULFONATES IMPORT ATP-BINDING PROTEIN SSUB"/>
    <property type="match status" value="1"/>
</dbReference>
<comment type="caution">
    <text evidence="5">The sequence shown here is derived from an EMBL/GenBank/DDBJ whole genome shotgun (WGS) entry which is preliminary data.</text>
</comment>
<dbReference type="SUPFAM" id="SSF52540">
    <property type="entry name" value="P-loop containing nucleoside triphosphate hydrolases"/>
    <property type="match status" value="1"/>
</dbReference>
<dbReference type="CDD" id="cd03293">
    <property type="entry name" value="ABC_NrtD_SsuB_transporters"/>
    <property type="match status" value="1"/>
</dbReference>
<dbReference type="InterPro" id="IPR050166">
    <property type="entry name" value="ABC_transporter_ATP-bind"/>
</dbReference>
<keyword evidence="6" id="KW-1185">Reference proteome</keyword>
<accession>A0A7W9GSZ9</accession>
<dbReference type="GO" id="GO:0016887">
    <property type="term" value="F:ATP hydrolysis activity"/>
    <property type="evidence" value="ECO:0007669"/>
    <property type="project" value="InterPro"/>
</dbReference>